<dbReference type="EMBL" id="QBML01000018">
    <property type="protein sequence ID" value="PZO39422.1"/>
    <property type="molecule type" value="Genomic_DNA"/>
</dbReference>
<evidence type="ECO:0000313" key="4">
    <source>
        <dbReference type="Proteomes" id="UP000249467"/>
    </source>
</evidence>
<dbReference type="Pfam" id="PF16734">
    <property type="entry name" value="Pilin_GH"/>
    <property type="match status" value="1"/>
</dbReference>
<reference evidence="2 4" key="2">
    <citation type="submission" date="2018-06" db="EMBL/GenBank/DDBJ databases">
        <title>Metagenomic assembly of (sub)arctic Cyanobacteria and their associated microbiome from non-axenic cultures.</title>
        <authorList>
            <person name="Baurain D."/>
        </authorList>
    </citation>
    <scope>NUCLEOTIDE SEQUENCE [LARGE SCALE GENOMIC DNA]</scope>
    <source>
        <strain evidence="2">ULC066bin1</strain>
    </source>
</reference>
<gene>
    <name evidence="2" type="ORF">DCF19_14165</name>
    <name evidence="3" type="ORF">DCF19_14285</name>
</gene>
<dbReference type="Proteomes" id="UP000249467">
    <property type="component" value="Unassembled WGS sequence"/>
</dbReference>
<dbReference type="InterPro" id="IPR031975">
    <property type="entry name" value="Pilin_GH"/>
</dbReference>
<evidence type="ECO:0008006" key="5">
    <source>
        <dbReference type="Google" id="ProtNLM"/>
    </source>
</evidence>
<dbReference type="AlphaFoldDB" id="A0A2W4W4K8"/>
<keyword evidence="1" id="KW-0812">Transmembrane</keyword>
<evidence type="ECO:0000313" key="2">
    <source>
        <dbReference type="EMBL" id="PZO39402.1"/>
    </source>
</evidence>
<name>A0A2W4W4K8_9CYAN</name>
<keyword evidence="1" id="KW-0472">Membrane</keyword>
<protein>
    <recommendedName>
        <fullName evidence="5">General secretion pathway protein GspH</fullName>
    </recommendedName>
</protein>
<reference evidence="2 4" key="1">
    <citation type="submission" date="2018-04" db="EMBL/GenBank/DDBJ databases">
        <authorList>
            <person name="Go L.Y."/>
            <person name="Mitchell J.A."/>
        </authorList>
    </citation>
    <scope>NUCLEOTIDE SEQUENCE [LARGE SCALE GENOMIC DNA]</scope>
    <source>
        <strain evidence="2">ULC066bin1</strain>
    </source>
</reference>
<organism evidence="2 4">
    <name type="scientific">Pseudanabaena frigida</name>
    <dbReference type="NCBI Taxonomy" id="945775"/>
    <lineage>
        <taxon>Bacteria</taxon>
        <taxon>Bacillati</taxon>
        <taxon>Cyanobacteriota</taxon>
        <taxon>Cyanophyceae</taxon>
        <taxon>Pseudanabaenales</taxon>
        <taxon>Pseudanabaenaceae</taxon>
        <taxon>Pseudanabaena</taxon>
    </lineage>
</organism>
<accession>A0A2W4W4K8</accession>
<proteinExistence type="predicted"/>
<keyword evidence="1" id="KW-1133">Transmembrane helix</keyword>
<comment type="caution">
    <text evidence="2">The sequence shown here is derived from an EMBL/GenBank/DDBJ whole genome shotgun (WGS) entry which is preliminary data.</text>
</comment>
<feature type="transmembrane region" description="Helical" evidence="1">
    <location>
        <begin position="29"/>
        <end position="49"/>
    </location>
</feature>
<evidence type="ECO:0000313" key="3">
    <source>
        <dbReference type="EMBL" id="PZO39422.1"/>
    </source>
</evidence>
<dbReference type="EMBL" id="QBML01000018">
    <property type="protein sequence ID" value="PZO39402.1"/>
    <property type="molecule type" value="Genomic_DNA"/>
</dbReference>
<evidence type="ECO:0000256" key="1">
    <source>
        <dbReference type="SAM" id="Phobius"/>
    </source>
</evidence>
<sequence>MRLQMEFKIMSNLTEKPKADSKSVNLKRLLLFSGLGAIPIGIAVCFIYVPPSCACRDRGIDASGAYIRAQQAYSLEHKTFTSSYQSLGIKEIPTQTPLFNISTEVSKDKVVVYGTPRDVPTDLFRLGLTKAETRSFVNAAFYDKKSQTPISISCVSEKSTLEKPPTPAFNGEKLTCPVGFTSK</sequence>